<protein>
    <recommendedName>
        <fullName evidence="3">Tetratricopeptide repeat protein</fullName>
    </recommendedName>
</protein>
<organism evidence="1 2">
    <name type="scientific">Thermodesulfobacterium geofontis</name>
    <dbReference type="NCBI Taxonomy" id="1295609"/>
    <lineage>
        <taxon>Bacteria</taxon>
        <taxon>Pseudomonadati</taxon>
        <taxon>Thermodesulfobacteriota</taxon>
        <taxon>Thermodesulfobacteria</taxon>
        <taxon>Thermodesulfobacteriales</taxon>
        <taxon>Thermodesulfobacteriaceae</taxon>
        <taxon>Thermodesulfobacterium</taxon>
    </lineage>
</organism>
<dbReference type="AlphaFoldDB" id="A0A2N7QGS9"/>
<sequence>MYYFKIIKHKKLLNLLFQAQAESAEIFLKDLLSRRLTRVDKNFYKINPEEVLYLDKILENFKTEFFPLLRSAPIPFSFILTKTQIEKATDTILRAGKIYLEEPVRDMIDSFLKHSNIFYKIEPWKNLWELILPSTVDPKIEIFYKDIFWYGDRNPCFFCKTSWHESYNCPSLLDPEPRNTFQSALNLHFREISQLLWEGIYEEGLTSEKLKYFYIRNFYLLPEFLKIIFYKYDVVETWGHLKIDMETPLRGGNLGLGLEYLIKGNLDNAKREFSEIEDDFRASIGLFFINILIKDFRSALYYLERTLFQVNTPFLKSYLLFLKGYLYEYMGETAIAEEFY</sequence>
<gene>
    <name evidence="1" type="ORF">C0169_00285</name>
</gene>
<evidence type="ECO:0008006" key="3">
    <source>
        <dbReference type="Google" id="ProtNLM"/>
    </source>
</evidence>
<evidence type="ECO:0000313" key="2">
    <source>
        <dbReference type="Proteomes" id="UP000235619"/>
    </source>
</evidence>
<proteinExistence type="predicted"/>
<evidence type="ECO:0000313" key="1">
    <source>
        <dbReference type="EMBL" id="PMP98172.1"/>
    </source>
</evidence>
<dbReference type="EMBL" id="PNJD01000015">
    <property type="protein sequence ID" value="PMP98172.1"/>
    <property type="molecule type" value="Genomic_DNA"/>
</dbReference>
<accession>A0A2N7QGS9</accession>
<reference evidence="1 2" key="1">
    <citation type="submission" date="2018-01" db="EMBL/GenBank/DDBJ databases">
        <title>Metagenomic assembled genomes from two thermal pools in the Uzon Caldera, Kamchatka, Russia.</title>
        <authorList>
            <person name="Wilkins L."/>
            <person name="Ettinger C."/>
        </authorList>
    </citation>
    <scope>NUCLEOTIDE SEQUENCE [LARGE SCALE GENOMIC DNA]</scope>
    <source>
        <strain evidence="1">ARK-04</strain>
    </source>
</reference>
<feature type="non-terminal residue" evidence="1">
    <location>
        <position position="340"/>
    </location>
</feature>
<name>A0A2N7QGS9_9BACT</name>
<comment type="caution">
    <text evidence="1">The sequence shown here is derived from an EMBL/GenBank/DDBJ whole genome shotgun (WGS) entry which is preliminary data.</text>
</comment>
<dbReference type="Proteomes" id="UP000235619">
    <property type="component" value="Unassembled WGS sequence"/>
</dbReference>